<evidence type="ECO:0000313" key="2">
    <source>
        <dbReference type="Proteomes" id="UP000216442"/>
    </source>
</evidence>
<dbReference type="Pfam" id="PF20901">
    <property type="entry name" value="Sf6_terminase"/>
    <property type="match status" value="1"/>
</dbReference>
<evidence type="ECO:0000313" key="1">
    <source>
        <dbReference type="EMBL" id="PAQ09731.1"/>
    </source>
</evidence>
<organism evidence="1 2">
    <name type="scientific">Mesorhizobium temperatum</name>
    <dbReference type="NCBI Taxonomy" id="241416"/>
    <lineage>
        <taxon>Bacteria</taxon>
        <taxon>Pseudomonadati</taxon>
        <taxon>Pseudomonadota</taxon>
        <taxon>Alphaproteobacteria</taxon>
        <taxon>Hyphomicrobiales</taxon>
        <taxon>Phyllobacteriaceae</taxon>
        <taxon>Mesorhizobium</taxon>
    </lineage>
</organism>
<dbReference type="RefSeq" id="WP_095492749.1">
    <property type="nucleotide sequence ID" value="NZ_NPKJ01000040.1"/>
</dbReference>
<reference evidence="1 2" key="1">
    <citation type="submission" date="2017-08" db="EMBL/GenBank/DDBJ databases">
        <title>Mesorhizobium wenxinae sp. nov., a novel rhizobial species isolated from root nodules of chickpea (Cicer arietinum L.).</title>
        <authorList>
            <person name="Zhang J."/>
        </authorList>
    </citation>
    <scope>NUCLEOTIDE SEQUENCE [LARGE SCALE GENOMIC DNA]</scope>
    <source>
        <strain evidence="1 2">SDW018</strain>
    </source>
</reference>
<proteinExistence type="predicted"/>
<gene>
    <name evidence="1" type="ORF">CIT26_11870</name>
</gene>
<name>A0A271LNL6_9HYPH</name>
<protein>
    <submittedName>
        <fullName evidence="1">Terminase small subunit protein</fullName>
    </submittedName>
</protein>
<dbReference type="InterPro" id="IPR048683">
    <property type="entry name" value="Sf6_terminase"/>
</dbReference>
<sequence length="157" mass="17535">MARPSSFTQEIADAICEKLADGRSLRSICEADDMPHVATVCRWLADERRAEFREQYVRAREIQADALFEQALDIADTPVEGIKTKVTSDGKTEEMRGDMIEHRRLQVETRKWMVGKMAPKKYGDKLALTDGEGGPLVVQVLKLADQEAKADADNPAT</sequence>
<dbReference type="AlphaFoldDB" id="A0A271LNL6"/>
<comment type="caution">
    <text evidence="1">The sequence shown here is derived from an EMBL/GenBank/DDBJ whole genome shotgun (WGS) entry which is preliminary data.</text>
</comment>
<dbReference type="OrthoDB" id="7573036at2"/>
<dbReference type="EMBL" id="NPKJ01000040">
    <property type="protein sequence ID" value="PAQ09731.1"/>
    <property type="molecule type" value="Genomic_DNA"/>
</dbReference>
<accession>A0A271LNL6</accession>
<keyword evidence="2" id="KW-1185">Reference proteome</keyword>
<dbReference type="Proteomes" id="UP000216442">
    <property type="component" value="Unassembled WGS sequence"/>
</dbReference>
<dbReference type="Gene3D" id="1.10.10.60">
    <property type="entry name" value="Homeodomain-like"/>
    <property type="match status" value="1"/>
</dbReference>